<evidence type="ECO:0000313" key="4">
    <source>
        <dbReference type="EMBL" id="NNH22804.1"/>
    </source>
</evidence>
<dbReference type="GO" id="GO:0016740">
    <property type="term" value="F:transferase activity"/>
    <property type="evidence" value="ECO:0007669"/>
    <property type="project" value="UniProtKB-KW"/>
</dbReference>
<dbReference type="SUPFAM" id="SSF53448">
    <property type="entry name" value="Nucleotide-diphospho-sugar transferases"/>
    <property type="match status" value="1"/>
</dbReference>
<dbReference type="Proteomes" id="UP000555552">
    <property type="component" value="Unassembled WGS sequence"/>
</dbReference>
<dbReference type="AlphaFoldDB" id="A0A849BQK5"/>
<dbReference type="EMBL" id="JABEMA010000070">
    <property type="protein sequence ID" value="NNH22804.1"/>
    <property type="molecule type" value="Genomic_DNA"/>
</dbReference>
<dbReference type="InterPro" id="IPR050256">
    <property type="entry name" value="Glycosyltransferase_2"/>
</dbReference>
<comment type="similarity">
    <text evidence="1">Belongs to the glycosyltransferase 2 family.</text>
</comment>
<dbReference type="Pfam" id="PF00535">
    <property type="entry name" value="Glycos_transf_2"/>
    <property type="match status" value="1"/>
</dbReference>
<dbReference type="PANTHER" id="PTHR48090">
    <property type="entry name" value="UNDECAPRENYL-PHOSPHATE 4-DEOXY-4-FORMAMIDO-L-ARABINOSE TRANSFERASE-RELATED"/>
    <property type="match status" value="1"/>
</dbReference>
<feature type="domain" description="Glycosyltransferase 2-like" evidence="3">
    <location>
        <begin position="14"/>
        <end position="115"/>
    </location>
</feature>
<keyword evidence="5" id="KW-1185">Reference proteome</keyword>
<evidence type="ECO:0000256" key="2">
    <source>
        <dbReference type="SAM" id="MobiDB-lite"/>
    </source>
</evidence>
<proteinExistence type="inferred from homology"/>
<reference evidence="4 5" key="1">
    <citation type="submission" date="2020-05" db="EMBL/GenBank/DDBJ databases">
        <title>MicrobeNet Type strains.</title>
        <authorList>
            <person name="Nicholson A.C."/>
        </authorList>
    </citation>
    <scope>NUCLEOTIDE SEQUENCE [LARGE SCALE GENOMIC DNA]</scope>
    <source>
        <strain evidence="4 5">JCM 14547</strain>
    </source>
</reference>
<protein>
    <submittedName>
        <fullName evidence="4">Glycosyltransferase family 2 protein</fullName>
    </submittedName>
</protein>
<evidence type="ECO:0000313" key="5">
    <source>
        <dbReference type="Proteomes" id="UP000555552"/>
    </source>
</evidence>
<evidence type="ECO:0000256" key="1">
    <source>
        <dbReference type="ARBA" id="ARBA00006739"/>
    </source>
</evidence>
<dbReference type="CDD" id="cd04179">
    <property type="entry name" value="DPM_DPG-synthase_like"/>
    <property type="match status" value="1"/>
</dbReference>
<dbReference type="InterPro" id="IPR001173">
    <property type="entry name" value="Glyco_trans_2-like"/>
</dbReference>
<accession>A0A849BQK5</accession>
<feature type="compositionally biased region" description="Low complexity" evidence="2">
    <location>
        <begin position="241"/>
        <end position="252"/>
    </location>
</feature>
<feature type="region of interest" description="Disordered" evidence="2">
    <location>
        <begin position="228"/>
        <end position="252"/>
    </location>
</feature>
<comment type="caution">
    <text evidence="4">The sequence shown here is derived from an EMBL/GenBank/DDBJ whole genome shotgun (WGS) entry which is preliminary data.</text>
</comment>
<dbReference type="PANTHER" id="PTHR48090:SF7">
    <property type="entry name" value="RFBJ PROTEIN"/>
    <property type="match status" value="1"/>
</dbReference>
<keyword evidence="4" id="KW-0808">Transferase</keyword>
<evidence type="ECO:0000259" key="3">
    <source>
        <dbReference type="Pfam" id="PF00535"/>
    </source>
</evidence>
<gene>
    <name evidence="4" type="ORF">HLB09_06805</name>
</gene>
<dbReference type="InterPro" id="IPR029044">
    <property type="entry name" value="Nucleotide-diphossugar_trans"/>
</dbReference>
<name>A0A849BQK5_9ACTN</name>
<dbReference type="Gene3D" id="3.90.550.10">
    <property type="entry name" value="Spore Coat Polysaccharide Biosynthesis Protein SpsA, Chain A"/>
    <property type="match status" value="1"/>
</dbReference>
<organism evidence="4 5">
    <name type="scientific">Pseudokineococcus marinus</name>
    <dbReference type="NCBI Taxonomy" id="351215"/>
    <lineage>
        <taxon>Bacteria</taxon>
        <taxon>Bacillati</taxon>
        <taxon>Actinomycetota</taxon>
        <taxon>Actinomycetes</taxon>
        <taxon>Kineosporiales</taxon>
        <taxon>Kineosporiaceae</taxon>
        <taxon>Pseudokineococcus</taxon>
    </lineage>
</organism>
<sequence length="252" mass="27510">MRVLEGVDDALAARVREIWVVDNRSPDGTAEAALGVARSGRLPNLRVFRTRQNNSLGGTHKTVFRRAAEVGASHVVVLHGDDQAVAAEVGLLLDRVERDPSVQTVLGSRFSRGSRLVGYDRKRVAGNRVLNVVYSVVTGRRLADLGSGLNCFAVADLDERTYLRFADGLTFNFELLLDLVRRRVAFAYEPITWREEDQVSNARNVKVFTTALANLLRWRLGRPAGPAPAADREYAMDELDPSGPAAGVGAAS</sequence>